<sequence length="73" mass="8410">MDRPDMGVYWSRSQKHCVIYMFLKKKIVTQHLTGAGLVLEALTHSSLSFNSIKFYILSKKGKYNKGMILEVKT</sequence>
<evidence type="ECO:0000313" key="1">
    <source>
        <dbReference type="EMBL" id="KWX78819.1"/>
    </source>
</evidence>
<keyword evidence="2" id="KW-1185">Reference proteome</keyword>
<evidence type="ECO:0000313" key="2">
    <source>
        <dbReference type="Proteomes" id="UP000070475"/>
    </source>
</evidence>
<organism evidence="1 2">
    <name type="scientific">Paenibacillus riograndensis</name>
    <dbReference type="NCBI Taxonomy" id="483937"/>
    <lineage>
        <taxon>Bacteria</taxon>
        <taxon>Bacillati</taxon>
        <taxon>Bacillota</taxon>
        <taxon>Bacilli</taxon>
        <taxon>Bacillales</taxon>
        <taxon>Paenibacillaceae</taxon>
        <taxon>Paenibacillus</taxon>
        <taxon>Paenibacillus sonchi group</taxon>
    </lineage>
</organism>
<proteinExistence type="predicted"/>
<dbReference type="PATRIC" id="fig|483937.3.peg.3744"/>
<dbReference type="AlphaFoldDB" id="A0A132U5E9"/>
<comment type="caution">
    <text evidence="1">The sequence shown here is derived from an EMBL/GenBank/DDBJ whole genome shotgun (WGS) entry which is preliminary data.</text>
</comment>
<protein>
    <submittedName>
        <fullName evidence="1">Uncharacterized protein</fullName>
    </submittedName>
</protein>
<accession>A0A132U5E9</accession>
<dbReference type="Proteomes" id="UP000070475">
    <property type="component" value="Unassembled WGS sequence"/>
</dbReference>
<name>A0A132U5E9_9BACL</name>
<reference evidence="1 2" key="1">
    <citation type="submission" date="2015-08" db="EMBL/GenBank/DDBJ databases">
        <title>Genomes of Paenibacillus riograndensis.</title>
        <authorList>
            <person name="Sant'Anna F.H."/>
            <person name="Souza R."/>
            <person name="Ambrosini A."/>
            <person name="Bach E."/>
            <person name="Fernandes G."/>
            <person name="Balsanelli E."/>
            <person name="Baura V.A."/>
            <person name="Pedrosa F.O."/>
            <person name="Souza E.M."/>
            <person name="Passaglia L."/>
        </authorList>
    </citation>
    <scope>NUCLEOTIDE SEQUENCE [LARGE SCALE GENOMIC DNA]</scope>
    <source>
        <strain evidence="1 2">CAS34</strain>
    </source>
</reference>
<dbReference type="EMBL" id="LIRB01000116">
    <property type="protein sequence ID" value="KWX78819.1"/>
    <property type="molecule type" value="Genomic_DNA"/>
</dbReference>
<gene>
    <name evidence="1" type="ORF">AMQ84_08360</name>
</gene>